<dbReference type="PANTHER" id="PTHR48022:SF68">
    <property type="entry name" value="MAJOR FACILITATOR SUPERFAMILY (MFS) PROFILE DOMAIN-CONTAINING PROTEIN-RELATED"/>
    <property type="match status" value="1"/>
</dbReference>
<comment type="caution">
    <text evidence="8">The sequence shown here is derived from an EMBL/GenBank/DDBJ whole genome shotgun (WGS) entry which is preliminary data.</text>
</comment>
<reference evidence="8" key="2">
    <citation type="journal article" date="2023" name="IMA Fungus">
        <title>Comparative genomic study of the Penicillium genus elucidates a diverse pangenome and 15 lateral gene transfer events.</title>
        <authorList>
            <person name="Petersen C."/>
            <person name="Sorensen T."/>
            <person name="Nielsen M.R."/>
            <person name="Sondergaard T.E."/>
            <person name="Sorensen J.L."/>
            <person name="Fitzpatrick D.A."/>
            <person name="Frisvad J.C."/>
            <person name="Nielsen K.L."/>
        </authorList>
    </citation>
    <scope>NUCLEOTIDE SEQUENCE</scope>
    <source>
        <strain evidence="8">IBT 30761</strain>
    </source>
</reference>
<comment type="subcellular location">
    <subcellularLocation>
        <location evidence="1">Membrane</location>
        <topology evidence="1">Multi-pass membrane protein</topology>
    </subcellularLocation>
</comment>
<feature type="transmembrane region" description="Helical" evidence="6">
    <location>
        <begin position="17"/>
        <end position="38"/>
    </location>
</feature>
<dbReference type="InterPro" id="IPR050360">
    <property type="entry name" value="MFS_Sugar_Transporters"/>
</dbReference>
<keyword evidence="5 6" id="KW-0472">Membrane</keyword>
<evidence type="ECO:0000259" key="7">
    <source>
        <dbReference type="PROSITE" id="PS50850"/>
    </source>
</evidence>
<dbReference type="Pfam" id="PF00083">
    <property type="entry name" value="Sugar_tr"/>
    <property type="match status" value="1"/>
</dbReference>
<dbReference type="GeneID" id="81362099"/>
<keyword evidence="9" id="KW-1185">Reference proteome</keyword>
<evidence type="ECO:0000256" key="2">
    <source>
        <dbReference type="ARBA" id="ARBA00010992"/>
    </source>
</evidence>
<dbReference type="InterPro" id="IPR005829">
    <property type="entry name" value="Sugar_transporter_CS"/>
</dbReference>
<dbReference type="InterPro" id="IPR020846">
    <property type="entry name" value="MFS_dom"/>
</dbReference>
<evidence type="ECO:0000256" key="5">
    <source>
        <dbReference type="ARBA" id="ARBA00023136"/>
    </source>
</evidence>
<dbReference type="InterPro" id="IPR036259">
    <property type="entry name" value="MFS_trans_sf"/>
</dbReference>
<evidence type="ECO:0000256" key="1">
    <source>
        <dbReference type="ARBA" id="ARBA00004141"/>
    </source>
</evidence>
<feature type="transmembrane region" description="Helical" evidence="6">
    <location>
        <begin position="74"/>
        <end position="99"/>
    </location>
</feature>
<dbReference type="PROSITE" id="PS00216">
    <property type="entry name" value="SUGAR_TRANSPORT_1"/>
    <property type="match status" value="1"/>
</dbReference>
<feature type="transmembrane region" description="Helical" evidence="6">
    <location>
        <begin position="143"/>
        <end position="163"/>
    </location>
</feature>
<evidence type="ECO:0000256" key="6">
    <source>
        <dbReference type="SAM" id="Phobius"/>
    </source>
</evidence>
<dbReference type="OrthoDB" id="6612291at2759"/>
<dbReference type="PANTHER" id="PTHR48022">
    <property type="entry name" value="PLASTIDIC GLUCOSE TRANSPORTER 4"/>
    <property type="match status" value="1"/>
</dbReference>
<dbReference type="SUPFAM" id="SSF103473">
    <property type="entry name" value="MFS general substrate transporter"/>
    <property type="match status" value="1"/>
</dbReference>
<evidence type="ECO:0000256" key="4">
    <source>
        <dbReference type="ARBA" id="ARBA00022989"/>
    </source>
</evidence>
<keyword evidence="3 6" id="KW-0812">Transmembrane</keyword>
<evidence type="ECO:0000313" key="9">
    <source>
        <dbReference type="Proteomes" id="UP001149074"/>
    </source>
</evidence>
<dbReference type="PROSITE" id="PS50850">
    <property type="entry name" value="MFS"/>
    <property type="match status" value="1"/>
</dbReference>
<dbReference type="AlphaFoldDB" id="A0A9W9JY44"/>
<reference evidence="8" key="1">
    <citation type="submission" date="2022-11" db="EMBL/GenBank/DDBJ databases">
        <authorList>
            <person name="Petersen C."/>
        </authorList>
    </citation>
    <scope>NUCLEOTIDE SEQUENCE</scope>
    <source>
        <strain evidence="8">IBT 30761</strain>
    </source>
</reference>
<name>A0A9W9JY44_9EURO</name>
<dbReference type="GO" id="GO:0005351">
    <property type="term" value="F:carbohydrate:proton symporter activity"/>
    <property type="evidence" value="ECO:0007669"/>
    <property type="project" value="TreeGrafter"/>
</dbReference>
<dbReference type="RefSeq" id="XP_056470536.1">
    <property type="nucleotide sequence ID" value="XM_056623120.1"/>
</dbReference>
<accession>A0A9W9JY44</accession>
<sequence length="174" mass="19338">MTIYQNSLGLNAINARIIAACQNTAYMIVACIAIFTIERIGRRKFLMIGSAGQMIPKVLLTGTVWAATRYNWKFGIAASFFIVTFNASFILSWLGMPWLHPAEIVNLEFRATINGLRTATDWVINFMIVKMITLVSFNSIGIYTYAIFAAMNGLMFFVVYFFVPGDGQSVSGGD</sequence>
<dbReference type="EMBL" id="JAPQKI010000010">
    <property type="protein sequence ID" value="KAJ5085858.1"/>
    <property type="molecule type" value="Genomic_DNA"/>
</dbReference>
<dbReference type="Proteomes" id="UP001149074">
    <property type="component" value="Unassembled WGS sequence"/>
</dbReference>
<proteinExistence type="inferred from homology"/>
<feature type="domain" description="Major facilitator superfamily (MFS) profile" evidence="7">
    <location>
        <begin position="1"/>
        <end position="167"/>
    </location>
</feature>
<protein>
    <submittedName>
        <fullName evidence="8">Hexose transporter 2</fullName>
    </submittedName>
</protein>
<comment type="similarity">
    <text evidence="2">Belongs to the major facilitator superfamily. Sugar transporter (TC 2.A.1.1) family.</text>
</comment>
<organism evidence="8 9">
    <name type="scientific">Penicillium argentinense</name>
    <dbReference type="NCBI Taxonomy" id="1131581"/>
    <lineage>
        <taxon>Eukaryota</taxon>
        <taxon>Fungi</taxon>
        <taxon>Dikarya</taxon>
        <taxon>Ascomycota</taxon>
        <taxon>Pezizomycotina</taxon>
        <taxon>Eurotiomycetes</taxon>
        <taxon>Eurotiomycetidae</taxon>
        <taxon>Eurotiales</taxon>
        <taxon>Aspergillaceae</taxon>
        <taxon>Penicillium</taxon>
    </lineage>
</organism>
<dbReference type="Gene3D" id="1.20.1250.20">
    <property type="entry name" value="MFS general substrate transporter like domains"/>
    <property type="match status" value="1"/>
</dbReference>
<evidence type="ECO:0000256" key="3">
    <source>
        <dbReference type="ARBA" id="ARBA00022692"/>
    </source>
</evidence>
<gene>
    <name evidence="8" type="ORF">N7532_010629</name>
</gene>
<dbReference type="GO" id="GO:0016020">
    <property type="term" value="C:membrane"/>
    <property type="evidence" value="ECO:0007669"/>
    <property type="project" value="UniProtKB-SubCell"/>
</dbReference>
<keyword evidence="4 6" id="KW-1133">Transmembrane helix</keyword>
<evidence type="ECO:0000313" key="8">
    <source>
        <dbReference type="EMBL" id="KAJ5085858.1"/>
    </source>
</evidence>
<dbReference type="InterPro" id="IPR005828">
    <property type="entry name" value="MFS_sugar_transport-like"/>
</dbReference>